<dbReference type="CDD" id="cd06257">
    <property type="entry name" value="DnaJ"/>
    <property type="match status" value="1"/>
</dbReference>
<dbReference type="InterPro" id="IPR036869">
    <property type="entry name" value="J_dom_sf"/>
</dbReference>
<dbReference type="Gene3D" id="1.10.287.110">
    <property type="entry name" value="DnaJ domain"/>
    <property type="match status" value="1"/>
</dbReference>
<dbReference type="PANTHER" id="PTHR45295">
    <property type="entry name" value="CHAPERONE PROTEIN DNAJ C76, CHLOROPLASTIC"/>
    <property type="match status" value="1"/>
</dbReference>
<keyword evidence="1" id="KW-1133">Transmembrane helix</keyword>
<evidence type="ECO:0000313" key="3">
    <source>
        <dbReference type="EMBL" id="KAL0004843.1"/>
    </source>
</evidence>
<dbReference type="InterPro" id="IPR001623">
    <property type="entry name" value="DnaJ_domain"/>
</dbReference>
<keyword evidence="4" id="KW-1185">Reference proteome</keyword>
<sequence length="482" mass="52968">MSTACLPLFTPSTPSITTKKLTPKKKKISPFNATARKLYGNSMTCKAAAAAASSSSSIMDFDLYDLLGVDSSSHQSQIKLAYRTLQKRCHPDIAGPAGHDMAIILNEVYSILSDPNLRSAYDKEQAKIAELRGYTGKPIYSAWFGLENEQRAVFVDEVKCVGCLKCALFAEKTFAIESVYGRARVVAQWADSEHKIQEAIGACPVDCISIVERSNLAALEFLMSKQPRGNVRVGMGNAAGARVSNIFVDVKKFQTRFEDAMEKASTRHPKETDLQREARMSAIQAIKSISNWLYWQSPIAGGGAGSTPVSSQNNLTYVSHNKSSEPSINRLREAVAARKRSGGTICRISSNYIYHEDYWIPSIHALPASTQVVSYNASTTQKSSSPTKEYKDRNYRVDDDNQKKPVIWGVLPMITATIASVIVWLQVGEGTVGGLKQHIGGSLALDIVNSSWSQVMLAGITWYIIGIVIIELVEVIQSRRRL</sequence>
<feature type="transmembrane region" description="Helical" evidence="1">
    <location>
        <begin position="455"/>
        <end position="476"/>
    </location>
</feature>
<organism evidence="3 4">
    <name type="scientific">Lithocarpus litseifolius</name>
    <dbReference type="NCBI Taxonomy" id="425828"/>
    <lineage>
        <taxon>Eukaryota</taxon>
        <taxon>Viridiplantae</taxon>
        <taxon>Streptophyta</taxon>
        <taxon>Embryophyta</taxon>
        <taxon>Tracheophyta</taxon>
        <taxon>Spermatophyta</taxon>
        <taxon>Magnoliopsida</taxon>
        <taxon>eudicotyledons</taxon>
        <taxon>Gunneridae</taxon>
        <taxon>Pentapetalae</taxon>
        <taxon>rosids</taxon>
        <taxon>fabids</taxon>
        <taxon>Fagales</taxon>
        <taxon>Fagaceae</taxon>
        <taxon>Lithocarpus</taxon>
    </lineage>
</organism>
<comment type="caution">
    <text evidence="3">The sequence shown here is derived from an EMBL/GenBank/DDBJ whole genome shotgun (WGS) entry which is preliminary data.</text>
</comment>
<evidence type="ECO:0000259" key="2">
    <source>
        <dbReference type="PROSITE" id="PS50076"/>
    </source>
</evidence>
<dbReference type="SUPFAM" id="SSF46565">
    <property type="entry name" value="Chaperone J-domain"/>
    <property type="match status" value="1"/>
</dbReference>
<dbReference type="Proteomes" id="UP001459277">
    <property type="component" value="Unassembled WGS sequence"/>
</dbReference>
<dbReference type="SUPFAM" id="SSF54862">
    <property type="entry name" value="4Fe-4S ferredoxins"/>
    <property type="match status" value="1"/>
</dbReference>
<evidence type="ECO:0000256" key="1">
    <source>
        <dbReference type="SAM" id="Phobius"/>
    </source>
</evidence>
<dbReference type="SMART" id="SM00271">
    <property type="entry name" value="DnaJ"/>
    <property type="match status" value="1"/>
</dbReference>
<dbReference type="PROSITE" id="PS50076">
    <property type="entry name" value="DNAJ_2"/>
    <property type="match status" value="1"/>
</dbReference>
<feature type="domain" description="J" evidence="2">
    <location>
        <begin position="62"/>
        <end position="125"/>
    </location>
</feature>
<proteinExistence type="predicted"/>
<dbReference type="AlphaFoldDB" id="A0AAW2D553"/>
<feature type="transmembrane region" description="Helical" evidence="1">
    <location>
        <begin position="406"/>
        <end position="427"/>
    </location>
</feature>
<dbReference type="EMBL" id="JAZDWU010000004">
    <property type="protein sequence ID" value="KAL0004843.1"/>
    <property type="molecule type" value="Genomic_DNA"/>
</dbReference>
<protein>
    <recommendedName>
        <fullName evidence="2">J domain-containing protein</fullName>
    </recommendedName>
</protein>
<keyword evidence="1" id="KW-0472">Membrane</keyword>
<evidence type="ECO:0000313" key="4">
    <source>
        <dbReference type="Proteomes" id="UP001459277"/>
    </source>
</evidence>
<reference evidence="3 4" key="1">
    <citation type="submission" date="2024-01" db="EMBL/GenBank/DDBJ databases">
        <title>A telomere-to-telomere, gap-free genome of sweet tea (Lithocarpus litseifolius).</title>
        <authorList>
            <person name="Zhou J."/>
        </authorList>
    </citation>
    <scope>NUCLEOTIDE SEQUENCE [LARGE SCALE GENOMIC DNA]</scope>
    <source>
        <strain evidence="3">Zhou-2022a</strain>
        <tissue evidence="3">Leaf</tissue>
    </source>
</reference>
<dbReference type="Pfam" id="PF00226">
    <property type="entry name" value="DnaJ"/>
    <property type="match status" value="1"/>
</dbReference>
<accession>A0AAW2D553</accession>
<dbReference type="PANTHER" id="PTHR45295:SF1">
    <property type="entry name" value="CHAPERONE PROTEIN DNAJ C76, CHLOROPLASTIC"/>
    <property type="match status" value="1"/>
</dbReference>
<dbReference type="Gene3D" id="3.30.70.20">
    <property type="match status" value="1"/>
</dbReference>
<keyword evidence="1" id="KW-0812">Transmembrane</keyword>
<gene>
    <name evidence="3" type="ORF">SO802_012404</name>
</gene>
<dbReference type="Pfam" id="PF13370">
    <property type="entry name" value="Fer4_13"/>
    <property type="match status" value="1"/>
</dbReference>
<name>A0AAW2D553_9ROSI</name>